<keyword evidence="13" id="KW-1185">Reference proteome</keyword>
<evidence type="ECO:0000256" key="2">
    <source>
        <dbReference type="ARBA" id="ARBA00022737"/>
    </source>
</evidence>
<dbReference type="Pfam" id="PF00642">
    <property type="entry name" value="zf-CCCH"/>
    <property type="match status" value="1"/>
</dbReference>
<keyword evidence="2" id="KW-0677">Repeat</keyword>
<evidence type="ECO:0000259" key="10">
    <source>
        <dbReference type="PROSITE" id="PS50102"/>
    </source>
</evidence>
<protein>
    <submittedName>
        <fullName evidence="12">Uncharacterized protein</fullName>
    </submittedName>
</protein>
<reference evidence="12 13" key="1">
    <citation type="submission" date="2023-09" db="EMBL/GenBank/DDBJ databases">
        <title>Nesidiocoris tenuis whole genome shotgun sequence.</title>
        <authorList>
            <person name="Shibata T."/>
            <person name="Shimoda M."/>
            <person name="Kobayashi T."/>
            <person name="Uehara T."/>
        </authorList>
    </citation>
    <scope>NUCLEOTIDE SEQUENCE [LARGE SCALE GENOMIC DNA]</scope>
    <source>
        <strain evidence="12 13">Japan</strain>
    </source>
</reference>
<evidence type="ECO:0000313" key="12">
    <source>
        <dbReference type="EMBL" id="BET01700.1"/>
    </source>
</evidence>
<sequence>MSDSACPHSERFRLLLQRAVPLALTASGSACSYSERFRLLLQRAVPLAPTASGSACSSASGSACPHSERFRLLVQRAVPLAPTASGSACSYSERFRLLLSEWFCLLLSERFCLHLQRAVPLAPQRAVLLAPTASGSACSYSERFRLLLSERFRLLLSERHREWRKIAKRTRRKRIRKASAVIRDKEEKEREEKLSSNPQYKAWLAEQKALEEFQEQEERLASVLAHQAWELAEAVAQEKWAKKQKLLIEEEQKRKEQEALIKREWEREQEKERIEKEKKEREEAEKRLQYERLMEEMDSFIEGSGAKPQSLYTSLATNPDKEPCPFYSKVGACRFKNNCSRNHVKPAISNTLLIPGFYSHFALDVGIQEEYDTDINLEYDSSDRHRHFREFFADVAPELERFGEINQLRVCTNTEQHLRGNVYVSYVSERSAAAAYKALNGRYYAGKMLAVEFVEISSWKKAICGLQFRGTCPKGSKCNFLHVFRNPRGLYSSLESNNKKTSPDERNDWGTPSPEYDRCSSKGDSAENGRSERRRKDRRSHRSQSGDRSQNSRSAGRSRWGESQGGRSGDRRSQSRRSRERRSQDRRSKDEASQDDSVRSQGSVGSRKRSRDRSKDKRRSKRSRS</sequence>
<dbReference type="SUPFAM" id="SSF54928">
    <property type="entry name" value="RNA-binding domain, RBD"/>
    <property type="match status" value="1"/>
</dbReference>
<feature type="zinc finger region" description="C3H1-type" evidence="7">
    <location>
        <begin position="458"/>
        <end position="485"/>
    </location>
</feature>
<keyword evidence="8" id="KW-0175">Coiled coil</keyword>
<evidence type="ECO:0000256" key="7">
    <source>
        <dbReference type="PROSITE-ProRule" id="PRU00723"/>
    </source>
</evidence>
<evidence type="ECO:0000256" key="6">
    <source>
        <dbReference type="PROSITE-ProRule" id="PRU00176"/>
    </source>
</evidence>
<dbReference type="InterPro" id="IPR012677">
    <property type="entry name" value="Nucleotide-bd_a/b_plait_sf"/>
</dbReference>
<dbReference type="Pfam" id="PF00076">
    <property type="entry name" value="RRM_1"/>
    <property type="match status" value="1"/>
</dbReference>
<keyword evidence="3 7" id="KW-0863">Zinc-finger</keyword>
<dbReference type="PRINTS" id="PR01848">
    <property type="entry name" value="U2AUXFACTOR"/>
</dbReference>
<dbReference type="InterPro" id="IPR035979">
    <property type="entry name" value="RBD_domain_sf"/>
</dbReference>
<evidence type="ECO:0000259" key="11">
    <source>
        <dbReference type="PROSITE" id="PS50103"/>
    </source>
</evidence>
<evidence type="ECO:0000256" key="3">
    <source>
        <dbReference type="ARBA" id="ARBA00022771"/>
    </source>
</evidence>
<dbReference type="PROSITE" id="PS50102">
    <property type="entry name" value="RRM"/>
    <property type="match status" value="1"/>
</dbReference>
<dbReference type="SMART" id="SM00356">
    <property type="entry name" value="ZnF_C3H1"/>
    <property type="match status" value="2"/>
</dbReference>
<feature type="compositionally biased region" description="Polar residues" evidence="9">
    <location>
        <begin position="546"/>
        <end position="555"/>
    </location>
</feature>
<evidence type="ECO:0000256" key="5">
    <source>
        <dbReference type="ARBA" id="ARBA00022884"/>
    </source>
</evidence>
<dbReference type="InterPro" id="IPR009145">
    <property type="entry name" value="U2AF_small"/>
</dbReference>
<organism evidence="12 13">
    <name type="scientific">Nesidiocoris tenuis</name>
    <dbReference type="NCBI Taxonomy" id="355587"/>
    <lineage>
        <taxon>Eukaryota</taxon>
        <taxon>Metazoa</taxon>
        <taxon>Ecdysozoa</taxon>
        <taxon>Arthropoda</taxon>
        <taxon>Hexapoda</taxon>
        <taxon>Insecta</taxon>
        <taxon>Pterygota</taxon>
        <taxon>Neoptera</taxon>
        <taxon>Paraneoptera</taxon>
        <taxon>Hemiptera</taxon>
        <taxon>Heteroptera</taxon>
        <taxon>Panheteroptera</taxon>
        <taxon>Cimicomorpha</taxon>
        <taxon>Miridae</taxon>
        <taxon>Dicyphina</taxon>
        <taxon>Nesidiocoris</taxon>
    </lineage>
</organism>
<feature type="compositionally biased region" description="Basic residues" evidence="9">
    <location>
        <begin position="606"/>
        <end position="625"/>
    </location>
</feature>
<dbReference type="Proteomes" id="UP001307889">
    <property type="component" value="Chromosome 13"/>
</dbReference>
<feature type="zinc finger region" description="C3H1-type" evidence="7">
    <location>
        <begin position="318"/>
        <end position="346"/>
    </location>
</feature>
<dbReference type="PANTHER" id="PTHR12620">
    <property type="entry name" value="U2 SNRNP AUXILIARY FACTOR, SMALL SUBUNIT"/>
    <property type="match status" value="1"/>
</dbReference>
<feature type="region of interest" description="Disordered" evidence="9">
    <location>
        <begin position="491"/>
        <end position="625"/>
    </location>
</feature>
<feature type="compositionally biased region" description="Basic and acidic residues" evidence="9">
    <location>
        <begin position="515"/>
        <end position="531"/>
    </location>
</feature>
<gene>
    <name evidence="12" type="ORF">NTJ_14516</name>
</gene>
<dbReference type="Gene3D" id="3.30.70.330">
    <property type="match status" value="1"/>
</dbReference>
<dbReference type="InterPro" id="IPR000504">
    <property type="entry name" value="RRM_dom"/>
</dbReference>
<name>A0ABN7BDF7_9HEMI</name>
<evidence type="ECO:0000256" key="9">
    <source>
        <dbReference type="SAM" id="MobiDB-lite"/>
    </source>
</evidence>
<dbReference type="EMBL" id="AP028921">
    <property type="protein sequence ID" value="BET01700.1"/>
    <property type="molecule type" value="Genomic_DNA"/>
</dbReference>
<dbReference type="InterPro" id="IPR000571">
    <property type="entry name" value="Znf_CCCH"/>
</dbReference>
<evidence type="ECO:0000313" key="13">
    <source>
        <dbReference type="Proteomes" id="UP001307889"/>
    </source>
</evidence>
<dbReference type="CDD" id="cd12540">
    <property type="entry name" value="RRM_U2AFBPL"/>
    <property type="match status" value="1"/>
</dbReference>
<evidence type="ECO:0000256" key="4">
    <source>
        <dbReference type="ARBA" id="ARBA00022833"/>
    </source>
</evidence>
<feature type="domain" description="C3H1-type" evidence="11">
    <location>
        <begin position="318"/>
        <end position="346"/>
    </location>
</feature>
<keyword evidence="1 7" id="KW-0479">Metal-binding</keyword>
<keyword evidence="4 7" id="KW-0862">Zinc</keyword>
<feature type="compositionally biased region" description="Basic residues" evidence="9">
    <location>
        <begin position="532"/>
        <end position="542"/>
    </location>
</feature>
<feature type="compositionally biased region" description="Basic and acidic residues" evidence="9">
    <location>
        <begin position="581"/>
        <end position="598"/>
    </location>
</feature>
<feature type="coiled-coil region" evidence="8">
    <location>
        <begin position="248"/>
        <end position="296"/>
    </location>
</feature>
<feature type="domain" description="RRM" evidence="10">
    <location>
        <begin position="376"/>
        <end position="456"/>
    </location>
</feature>
<proteinExistence type="predicted"/>
<feature type="domain" description="C3H1-type" evidence="11">
    <location>
        <begin position="458"/>
        <end position="485"/>
    </location>
</feature>
<dbReference type="PROSITE" id="PS50103">
    <property type="entry name" value="ZF_C3H1"/>
    <property type="match status" value="2"/>
</dbReference>
<evidence type="ECO:0000256" key="1">
    <source>
        <dbReference type="ARBA" id="ARBA00022723"/>
    </source>
</evidence>
<dbReference type="SMART" id="SM00360">
    <property type="entry name" value="RRM"/>
    <property type="match status" value="1"/>
</dbReference>
<keyword evidence="5 6" id="KW-0694">RNA-binding</keyword>
<evidence type="ECO:0000256" key="8">
    <source>
        <dbReference type="SAM" id="Coils"/>
    </source>
</evidence>
<accession>A0ABN7BDF7</accession>
<feature type="compositionally biased region" description="Basic and acidic residues" evidence="9">
    <location>
        <begin position="497"/>
        <end position="508"/>
    </location>
</feature>